<name>A0A5B8EGN8_LACAM</name>
<gene>
    <name evidence="1" type="ORF">DM298_04340</name>
</gene>
<dbReference type="NCBIfam" id="TIGR01637">
    <property type="entry name" value="phage_arpU"/>
    <property type="match status" value="1"/>
</dbReference>
<dbReference type="Proteomes" id="UP000312326">
    <property type="component" value="Chromosome"/>
</dbReference>
<protein>
    <submittedName>
        <fullName evidence="1">ArpU family transcriptional regulator</fullName>
    </submittedName>
</protein>
<dbReference type="AlphaFoldDB" id="A0A5B8EGN8"/>
<evidence type="ECO:0000313" key="1">
    <source>
        <dbReference type="EMBL" id="QDD70191.1"/>
    </source>
</evidence>
<dbReference type="InterPro" id="IPR006524">
    <property type="entry name" value="ArpU-like"/>
</dbReference>
<dbReference type="EMBL" id="CP029754">
    <property type="protein sequence ID" value="QDD70191.1"/>
    <property type="molecule type" value="Genomic_DNA"/>
</dbReference>
<accession>A0A5B8EGN8</accession>
<dbReference type="RefSeq" id="WP_139962222.1">
    <property type="nucleotide sequence ID" value="NZ_CP029754.1"/>
</dbReference>
<reference evidence="1 2" key="1">
    <citation type="submission" date="2018-06" db="EMBL/GenBank/DDBJ databases">
        <title>Complete genome sequnece of Lactobacillus amylovorus PMRA3.</title>
        <authorList>
            <person name="Nam Y.-D."/>
            <person name="Chung W.-H."/>
            <person name="Park Y.S."/>
            <person name="Kang J."/>
        </authorList>
    </citation>
    <scope>NUCLEOTIDE SEQUENCE [LARGE SCALE GENOMIC DNA]</scope>
    <source>
        <strain evidence="1 2">PMRA3</strain>
    </source>
</reference>
<proteinExistence type="predicted"/>
<sequence>MTDVRQLLLDDGMAIDQRRTAGRVRNFFEHDFERYLGYAGLNPVDLSVIDDSHLSSPRMDASGVSAHGGINHQEDSALRIMEAEKACHAVGKAIDNCRDSARTPYRTILREHYLKGLDDQKVMVLLGYEHSWYDSLKRRAECEFADRWDKWKHQYGVDYLRDLHVYLTDKNENGFEAD</sequence>
<organism evidence="1 2">
    <name type="scientific">Lactobacillus amylovorus</name>
    <dbReference type="NCBI Taxonomy" id="1604"/>
    <lineage>
        <taxon>Bacteria</taxon>
        <taxon>Bacillati</taxon>
        <taxon>Bacillota</taxon>
        <taxon>Bacilli</taxon>
        <taxon>Lactobacillales</taxon>
        <taxon>Lactobacillaceae</taxon>
        <taxon>Lactobacillus</taxon>
    </lineage>
</organism>
<evidence type="ECO:0000313" key="2">
    <source>
        <dbReference type="Proteomes" id="UP000312326"/>
    </source>
</evidence>